<dbReference type="SUPFAM" id="SSF161098">
    <property type="entry name" value="MetI-like"/>
    <property type="match status" value="1"/>
</dbReference>
<keyword evidence="3 9" id="KW-0813">Transport</keyword>
<dbReference type="PROSITE" id="PS50928">
    <property type="entry name" value="ABC_TM1"/>
    <property type="match status" value="1"/>
</dbReference>
<feature type="domain" description="ABC transmembrane type-1" evidence="10">
    <location>
        <begin position="66"/>
        <end position="273"/>
    </location>
</feature>
<feature type="transmembrane region" description="Helical" evidence="9">
    <location>
        <begin position="102"/>
        <end position="126"/>
    </location>
</feature>
<evidence type="ECO:0000313" key="12">
    <source>
        <dbReference type="Proteomes" id="UP000623795"/>
    </source>
</evidence>
<name>A0ABX1PYR3_9RHOO</name>
<evidence type="ECO:0000256" key="7">
    <source>
        <dbReference type="ARBA" id="ARBA00022989"/>
    </source>
</evidence>
<evidence type="ECO:0000313" key="11">
    <source>
        <dbReference type="EMBL" id="NMG44596.1"/>
    </source>
</evidence>
<comment type="subcellular location">
    <subcellularLocation>
        <location evidence="1 9">Cell membrane</location>
        <topology evidence="1 9">Multi-pass membrane protein</topology>
    </subcellularLocation>
</comment>
<dbReference type="InterPro" id="IPR000515">
    <property type="entry name" value="MetI-like"/>
</dbReference>
<evidence type="ECO:0000256" key="8">
    <source>
        <dbReference type="ARBA" id="ARBA00023136"/>
    </source>
</evidence>
<feature type="transmembrane region" description="Helical" evidence="9">
    <location>
        <begin position="254"/>
        <end position="273"/>
    </location>
</feature>
<evidence type="ECO:0000256" key="3">
    <source>
        <dbReference type="ARBA" id="ARBA00022448"/>
    </source>
</evidence>
<keyword evidence="5" id="KW-0592">Phosphate transport</keyword>
<gene>
    <name evidence="11" type="ORF">GPA22_12755</name>
</gene>
<evidence type="ECO:0000256" key="4">
    <source>
        <dbReference type="ARBA" id="ARBA00022475"/>
    </source>
</evidence>
<evidence type="ECO:0000256" key="5">
    <source>
        <dbReference type="ARBA" id="ARBA00022592"/>
    </source>
</evidence>
<evidence type="ECO:0000256" key="2">
    <source>
        <dbReference type="ARBA" id="ARBA00007069"/>
    </source>
</evidence>
<proteinExistence type="inferred from homology"/>
<dbReference type="EMBL" id="WTVN01000018">
    <property type="protein sequence ID" value="NMG44596.1"/>
    <property type="molecule type" value="Genomic_DNA"/>
</dbReference>
<dbReference type="Gene3D" id="1.10.3720.10">
    <property type="entry name" value="MetI-like"/>
    <property type="match status" value="1"/>
</dbReference>
<keyword evidence="8 9" id="KW-0472">Membrane</keyword>
<keyword evidence="7 9" id="KW-1133">Transmembrane helix</keyword>
<reference evidence="11 12" key="1">
    <citation type="submission" date="2019-12" db="EMBL/GenBank/DDBJ databases">
        <title>Comparative genomics gives insights into the taxonomy of the Azoarcus-Aromatoleum group and reveals separate origins of nif in the plant-associated Azoarcus and non-plant-associated Aromatoleum sub-groups.</title>
        <authorList>
            <person name="Lafos M."/>
            <person name="Maluk M."/>
            <person name="Batista M."/>
            <person name="Junghare M."/>
            <person name="Carmona M."/>
            <person name="Faoro H."/>
            <person name="Cruz L.M."/>
            <person name="Battistoni F."/>
            <person name="De Souza E."/>
            <person name="Pedrosa F."/>
            <person name="Chen W.-M."/>
            <person name="Poole P.S."/>
            <person name="Dixon R.A."/>
            <person name="James E.K."/>
        </authorList>
    </citation>
    <scope>NUCLEOTIDE SEQUENCE [LARGE SCALE GENOMIC DNA]</scope>
    <source>
        <strain evidence="11 12">Td21</strain>
    </source>
</reference>
<dbReference type="Pfam" id="PF00528">
    <property type="entry name" value="BPD_transp_1"/>
    <property type="match status" value="1"/>
</dbReference>
<organism evidence="11 12">
    <name type="scientific">Aromatoleum toluvorans</name>
    <dbReference type="NCBI Taxonomy" id="92002"/>
    <lineage>
        <taxon>Bacteria</taxon>
        <taxon>Pseudomonadati</taxon>
        <taxon>Pseudomonadota</taxon>
        <taxon>Betaproteobacteria</taxon>
        <taxon>Rhodocyclales</taxon>
        <taxon>Rhodocyclaceae</taxon>
        <taxon>Aromatoleum</taxon>
    </lineage>
</organism>
<comment type="caution">
    <text evidence="11">The sequence shown here is derived from an EMBL/GenBank/DDBJ whole genome shotgun (WGS) entry which is preliminary data.</text>
</comment>
<accession>A0ABX1PYR3</accession>
<feature type="transmembrane region" description="Helical" evidence="9">
    <location>
        <begin position="138"/>
        <end position="159"/>
    </location>
</feature>
<sequence length="293" mass="30331">MSYRRPSADRLLYRALAISAGAVAAILALILVYLTAASAGLLFADAGLWRLDWHPSLGAYGLLAMLVGSLAVSVLAVLFAVPPGLVLAVWGRFFAPPWLGGLYRGAMGLLASIPSVVYGFWGLVALVPWLNRWAPPGASLLAGALVLALMILPILVLQADLALDEARRRHLAAAMALGASVSGTVRRVLLPTAAPQLLPAVLLQLGRALGETMAVLMVAGNVVQLPEAITTPIRTLTANIALEMAYASGAHQTALFASGWLLLVLVTLIMLGARAMAGRFAAGPAGGGKGDAH</sequence>
<dbReference type="PANTHER" id="PTHR30425:SF1">
    <property type="entry name" value="PHOSPHATE TRANSPORT SYSTEM PERMEASE PROTEIN PSTC"/>
    <property type="match status" value="1"/>
</dbReference>
<evidence type="ECO:0000259" key="10">
    <source>
        <dbReference type="PROSITE" id="PS50928"/>
    </source>
</evidence>
<dbReference type="CDD" id="cd06261">
    <property type="entry name" value="TM_PBP2"/>
    <property type="match status" value="1"/>
</dbReference>
<keyword evidence="4" id="KW-1003">Cell membrane</keyword>
<keyword evidence="6 9" id="KW-0812">Transmembrane</keyword>
<keyword evidence="12" id="KW-1185">Reference proteome</keyword>
<dbReference type="PANTHER" id="PTHR30425">
    <property type="entry name" value="PHOSPHATE TRANSPORT SYSTEM PERMEASE PROTEIN PST"/>
    <property type="match status" value="1"/>
</dbReference>
<dbReference type="InterPro" id="IPR051124">
    <property type="entry name" value="Phosphate_Transport_Permease"/>
</dbReference>
<evidence type="ECO:0000256" key="9">
    <source>
        <dbReference type="RuleBase" id="RU363032"/>
    </source>
</evidence>
<protein>
    <submittedName>
        <fullName evidence="11">ABC transporter permease subunit</fullName>
    </submittedName>
</protein>
<evidence type="ECO:0000256" key="6">
    <source>
        <dbReference type="ARBA" id="ARBA00022692"/>
    </source>
</evidence>
<dbReference type="InterPro" id="IPR035906">
    <property type="entry name" value="MetI-like_sf"/>
</dbReference>
<evidence type="ECO:0000256" key="1">
    <source>
        <dbReference type="ARBA" id="ARBA00004651"/>
    </source>
</evidence>
<dbReference type="Proteomes" id="UP000623795">
    <property type="component" value="Unassembled WGS sequence"/>
</dbReference>
<feature type="transmembrane region" description="Helical" evidence="9">
    <location>
        <begin position="12"/>
        <end position="37"/>
    </location>
</feature>
<comment type="similarity">
    <text evidence="2">Belongs to the binding-protein-dependent transport system permease family. CysTW subfamily.</text>
</comment>
<feature type="transmembrane region" description="Helical" evidence="9">
    <location>
        <begin position="57"/>
        <end position="90"/>
    </location>
</feature>